<dbReference type="PROSITE" id="PS50893">
    <property type="entry name" value="ABC_TRANSPORTER_2"/>
    <property type="match status" value="1"/>
</dbReference>
<evidence type="ECO:0000256" key="3">
    <source>
        <dbReference type="SAM" id="MobiDB-lite"/>
    </source>
</evidence>
<dbReference type="InterPro" id="IPR003593">
    <property type="entry name" value="AAA+_ATPase"/>
</dbReference>
<evidence type="ECO:0000313" key="5">
    <source>
        <dbReference type="EMBL" id="MFC4823856.1"/>
    </source>
</evidence>
<keyword evidence="1" id="KW-0547">Nucleotide-binding</keyword>
<feature type="compositionally biased region" description="Basic and acidic residues" evidence="3">
    <location>
        <begin position="229"/>
        <end position="244"/>
    </location>
</feature>
<comment type="caution">
    <text evidence="5">The sequence shown here is derived from an EMBL/GenBank/DDBJ whole genome shotgun (WGS) entry which is preliminary data.</text>
</comment>
<dbReference type="PROSITE" id="PS00211">
    <property type="entry name" value="ABC_TRANSPORTER_1"/>
    <property type="match status" value="1"/>
</dbReference>
<accession>A0ABD5PZD7</accession>
<reference evidence="5 6" key="1">
    <citation type="journal article" date="2019" name="Int. J. Syst. Evol. Microbiol.">
        <title>The Global Catalogue of Microorganisms (GCM) 10K type strain sequencing project: providing services to taxonomists for standard genome sequencing and annotation.</title>
        <authorList>
            <consortium name="The Broad Institute Genomics Platform"/>
            <consortium name="The Broad Institute Genome Sequencing Center for Infectious Disease"/>
            <person name="Wu L."/>
            <person name="Ma J."/>
        </authorList>
    </citation>
    <scope>NUCLEOTIDE SEQUENCE [LARGE SCALE GENOMIC DNA]</scope>
    <source>
        <strain evidence="5 6">XZYJ18</strain>
    </source>
</reference>
<proteinExistence type="predicted"/>
<evidence type="ECO:0000313" key="6">
    <source>
        <dbReference type="Proteomes" id="UP001595945"/>
    </source>
</evidence>
<evidence type="ECO:0000259" key="4">
    <source>
        <dbReference type="PROSITE" id="PS50893"/>
    </source>
</evidence>
<dbReference type="GO" id="GO:0005524">
    <property type="term" value="F:ATP binding"/>
    <property type="evidence" value="ECO:0007669"/>
    <property type="project" value="UniProtKB-KW"/>
</dbReference>
<dbReference type="RefSeq" id="WP_254270437.1">
    <property type="nucleotide sequence ID" value="NZ_CP100401.1"/>
</dbReference>
<dbReference type="AlphaFoldDB" id="A0ABD5PZD7"/>
<protein>
    <submittedName>
        <fullName evidence="5">ABC transporter ATP-binding protein</fullName>
    </submittedName>
</protein>
<evidence type="ECO:0000256" key="2">
    <source>
        <dbReference type="ARBA" id="ARBA00022840"/>
    </source>
</evidence>
<keyword evidence="6" id="KW-1185">Reference proteome</keyword>
<feature type="domain" description="ABC transporter" evidence="4">
    <location>
        <begin position="24"/>
        <end position="248"/>
    </location>
</feature>
<dbReference type="Gene3D" id="3.40.50.300">
    <property type="entry name" value="P-loop containing nucleotide triphosphate hydrolases"/>
    <property type="match status" value="1"/>
</dbReference>
<sequence length="263" mass="29016">MANIENRRRNDATDGAALGDELVVRGRNVTKTYDSPLPFTRSVEVLRGADLDVRRGEIVGIVGENGSGKSTLMKILVGALDPDDGEVVVDGVAGWCPQEPLLYDRLTVAETFRLFGTAYGMTDDEIRDARDRLADRLGFEEFLDYRIDQLSGGNRQKVNLSVAILADPDVLFLDEPYTGFDWQTYLAFWELTEELTDRGVAIAVISHFVSERERFDRILELEDGRLTDVTDADLADRPTDDPRDPGSSGGDADPAAREVGTDA</sequence>
<dbReference type="InterPro" id="IPR017871">
    <property type="entry name" value="ABC_transporter-like_CS"/>
</dbReference>
<dbReference type="SMART" id="SM00382">
    <property type="entry name" value="AAA"/>
    <property type="match status" value="1"/>
</dbReference>
<dbReference type="PANTHER" id="PTHR43038">
    <property type="entry name" value="ATP-BINDING CASSETTE, SUB-FAMILY H, MEMBER 1"/>
    <property type="match status" value="1"/>
</dbReference>
<gene>
    <name evidence="5" type="ORF">ACFO9K_06240</name>
</gene>
<feature type="region of interest" description="Disordered" evidence="3">
    <location>
        <begin position="229"/>
        <end position="263"/>
    </location>
</feature>
<dbReference type="SUPFAM" id="SSF52540">
    <property type="entry name" value="P-loop containing nucleoside triphosphate hydrolases"/>
    <property type="match status" value="1"/>
</dbReference>
<dbReference type="CDD" id="cd03230">
    <property type="entry name" value="ABC_DR_subfamily_A"/>
    <property type="match status" value="1"/>
</dbReference>
<dbReference type="PANTHER" id="PTHR43038:SF7">
    <property type="entry name" value="ABC TRANSPORT SYSTEM ATP-BINDING PROTEIN"/>
    <property type="match status" value="1"/>
</dbReference>
<dbReference type="InterPro" id="IPR027417">
    <property type="entry name" value="P-loop_NTPase"/>
</dbReference>
<dbReference type="GeneID" id="73047116"/>
<feature type="compositionally biased region" description="Basic and acidic residues" evidence="3">
    <location>
        <begin position="254"/>
        <end position="263"/>
    </location>
</feature>
<keyword evidence="2 5" id="KW-0067">ATP-binding</keyword>
<organism evidence="5 6">
    <name type="scientific">Halorussus aquaticus</name>
    <dbReference type="NCBI Taxonomy" id="2953748"/>
    <lineage>
        <taxon>Archaea</taxon>
        <taxon>Methanobacteriati</taxon>
        <taxon>Methanobacteriota</taxon>
        <taxon>Stenosarchaea group</taxon>
        <taxon>Halobacteria</taxon>
        <taxon>Halobacteriales</taxon>
        <taxon>Haladaptataceae</taxon>
        <taxon>Halorussus</taxon>
    </lineage>
</organism>
<evidence type="ECO:0000256" key="1">
    <source>
        <dbReference type="ARBA" id="ARBA00022741"/>
    </source>
</evidence>
<dbReference type="InterPro" id="IPR003439">
    <property type="entry name" value="ABC_transporter-like_ATP-bd"/>
</dbReference>
<dbReference type="Proteomes" id="UP001595945">
    <property type="component" value="Unassembled WGS sequence"/>
</dbReference>
<name>A0ABD5PZD7_9EURY</name>
<dbReference type="EMBL" id="JBHSHT010000001">
    <property type="protein sequence ID" value="MFC4823856.1"/>
    <property type="molecule type" value="Genomic_DNA"/>
</dbReference>
<dbReference type="Pfam" id="PF00005">
    <property type="entry name" value="ABC_tran"/>
    <property type="match status" value="1"/>
</dbReference>